<organism evidence="1">
    <name type="scientific">Rhodococcus hoagii (strain 103S)</name>
    <name type="common">Rhodococcus equi</name>
    <dbReference type="NCBI Taxonomy" id="685727"/>
    <lineage>
        <taxon>Bacteria</taxon>
        <taxon>Bacillati</taxon>
        <taxon>Actinomycetota</taxon>
        <taxon>Actinomycetes</taxon>
        <taxon>Mycobacteriales</taxon>
        <taxon>Nocardiaceae</taxon>
        <taxon>Prescottella</taxon>
    </lineage>
</organism>
<sequence length="334" mass="35254">MRSSGARDGARHRILHSLTLVGVLVASLLGATLTARAAPSNVAYVAGTVQVSDRVTRISVYSPSMDRVVTSDVIHPTGGGPAPTFYLLTGITGGEDGVSWYNNTDVTNFFADKHVNVVLPVGGKYSMYTDWDADDPVLGRNKWQTFLTRELPPVIDRQFGTTGVNALGGVSMAAGPVLDLAIQAPDVYRAVGSYSGCAGTSDFNGQAMVRSMVEVRGGGNVNNMWGPGGGPQWIEHDPVVQAERLRGKVLFLSAASGMPGAIDRLDPLIAIPQGLVGGLLESITMRCTAVMDARLRSLGIPATVVYRDVGSHTWGVFEAEMRDSWAVLGPAIGA</sequence>
<dbReference type="PANTHER" id="PTHR48098">
    <property type="entry name" value="ENTEROCHELIN ESTERASE-RELATED"/>
    <property type="match status" value="1"/>
</dbReference>
<dbReference type="EMBL" id="FN563149">
    <property type="protein sequence ID" value="CBH49910.1"/>
    <property type="molecule type" value="Genomic_DNA"/>
</dbReference>
<dbReference type="Pfam" id="PF00756">
    <property type="entry name" value="Esterase"/>
    <property type="match status" value="1"/>
</dbReference>
<dbReference type="AlphaFoldDB" id="A0A3S5YBP1"/>
<protein>
    <submittedName>
        <fullName evidence="1">Secreted esterase</fullName>
    </submittedName>
</protein>
<reference evidence="1" key="1">
    <citation type="journal article" date="2010" name="PLoS Genet.">
        <title>The genome of a pathogenic rhodococcus: cooptive virulence underpinned by key gene acquisitions.</title>
        <authorList>
            <person name="Letek M."/>
            <person name="Gonzalez P."/>
            <person name="Macarthur I."/>
            <person name="Rodriguez H."/>
            <person name="Freeman T.C."/>
            <person name="Valero-Rello A."/>
            <person name="Blanco M."/>
            <person name="Buckley T."/>
            <person name="Cherevach I."/>
            <person name="Fahey R."/>
            <person name="Hapeshi A."/>
            <person name="Holdstock J."/>
            <person name="Leadon D."/>
            <person name="Navas J."/>
            <person name="Ocampo A."/>
            <person name="Quail M.A."/>
            <person name="Sanders M."/>
            <person name="Scortti M.M."/>
            <person name="Prescott J.F."/>
            <person name="Fogarty U."/>
            <person name="Meijer W.G."/>
            <person name="Parkhill J."/>
            <person name="Bentley S.D."/>
            <person name="Vazquez-Boland J.A."/>
        </authorList>
    </citation>
    <scope>NUCLEOTIDE SEQUENCE [LARGE SCALE GENOMIC DNA]</scope>
    <source>
        <strain evidence="1 2">103S</strain>
    </source>
</reference>
<dbReference type="RefSeq" id="WP_005517848.1">
    <property type="nucleotide sequence ID" value="NC_014659.1"/>
</dbReference>
<dbReference type="InterPro" id="IPR000801">
    <property type="entry name" value="Esterase-like"/>
</dbReference>
<dbReference type="KEGG" id="req:REQ_39250"/>
<name>A0A3S5YBP1_RHOH1</name>
<dbReference type="InterPro" id="IPR029058">
    <property type="entry name" value="AB_hydrolase_fold"/>
</dbReference>
<dbReference type="PANTHER" id="PTHR48098:SF1">
    <property type="entry name" value="DIACYLGLYCEROL ACYLTRANSFERASE_MYCOLYLTRANSFERASE AG85A"/>
    <property type="match status" value="1"/>
</dbReference>
<evidence type="ECO:0000313" key="2">
    <source>
        <dbReference type="Proteomes" id="UP000006892"/>
    </source>
</evidence>
<evidence type="ECO:0000313" key="1">
    <source>
        <dbReference type="EMBL" id="CBH49910.1"/>
    </source>
</evidence>
<dbReference type="Gene3D" id="3.40.50.1820">
    <property type="entry name" value="alpha/beta hydrolase"/>
    <property type="match status" value="1"/>
</dbReference>
<gene>
    <name evidence="1" type="ordered locus">REQ_39250</name>
</gene>
<dbReference type="SUPFAM" id="SSF53474">
    <property type="entry name" value="alpha/beta-Hydrolases"/>
    <property type="match status" value="1"/>
</dbReference>
<dbReference type="InterPro" id="IPR050583">
    <property type="entry name" value="Mycobacterial_A85_antigen"/>
</dbReference>
<proteinExistence type="predicted"/>
<accession>A0A3S5YBP1</accession>
<dbReference type="Proteomes" id="UP001154400">
    <property type="component" value="Chromosome"/>
</dbReference>
<dbReference type="GO" id="GO:0016747">
    <property type="term" value="F:acyltransferase activity, transferring groups other than amino-acyl groups"/>
    <property type="evidence" value="ECO:0007669"/>
    <property type="project" value="TreeGrafter"/>
</dbReference>